<sequence length="648" mass="77334">MHGNRRILIGSPIRQSCDILENFISFLKNMIKKDISINYFFIDDNDDVNSSNLLKNFSLESNDKVIIEKGDKIDNYIRTEDMHYWKESLIWKIAEYKNRIIDHAKKNHYDYLFLIDSDIMLHPKTLLSLINSNKDIISEIFWTRWQKDSSELPQVWMCDEYSFVNKGRNEILSQDEFNKKYTDFIEKLKKPGIYEVGGLGACTLISKGAIEKGVNFNKIYNLSFWGEDRHFCIRAAALGLKLYVDTTYPAYHIYRKDNLKEVEKFRNKCIYDINNSLYIDNFARNFLKNFYSYDYNNINNFEVNKYLCSVYADKFNKDKNNIIKYVLGKKLICNINILDINTDKMNINENKINIICKFQLENKSITENSTKIFICNLQLNKQSMLIENIKLINNDNKPLFGYNILDLLEERIRINKDEKNKITLAMLMRNESGKFLEKVLTHAAKYVDNVVILDDASEDNSVEICKKVFENIPLTLVQNEKHGFNNEVILRKQLWKITANTNPDWILFLDADEIFEDRICKIIRELINQPNFDYYAFRLYDMWDESHYREDFYWRAHKYYRPFLIRYQPNFNYNWQEKPLHCGRIPENIFSLPGCICYVKLKHLGWSTKELRQSKYIRYLKADPQGKYGILEQYKSILDENPRLIKWE</sequence>
<organism evidence="2 3">
    <name type="scientific">Clostridium ljungdahlii</name>
    <dbReference type="NCBI Taxonomy" id="1538"/>
    <lineage>
        <taxon>Bacteria</taxon>
        <taxon>Bacillati</taxon>
        <taxon>Bacillota</taxon>
        <taxon>Clostridia</taxon>
        <taxon>Eubacteriales</taxon>
        <taxon>Clostridiaceae</taxon>
        <taxon>Clostridium</taxon>
    </lineage>
</organism>
<proteinExistence type="predicted"/>
<dbReference type="RefSeq" id="WP_082848562.1">
    <property type="nucleotide sequence ID" value="NZ_LITT01000062.1"/>
</dbReference>
<accession>A0A162KSI4</accession>
<evidence type="ECO:0000313" key="3">
    <source>
        <dbReference type="Proteomes" id="UP000077407"/>
    </source>
</evidence>
<feature type="domain" description="Glycosyltransferase 2-like" evidence="1">
    <location>
        <begin position="426"/>
        <end position="551"/>
    </location>
</feature>
<dbReference type="PATRIC" id="fig|1538.10.peg.3772"/>
<dbReference type="InterPro" id="IPR029044">
    <property type="entry name" value="Nucleotide-diphossugar_trans"/>
</dbReference>
<dbReference type="EMBL" id="LITT01000062">
    <property type="protein sequence ID" value="OAA83366.1"/>
    <property type="molecule type" value="Genomic_DNA"/>
</dbReference>
<dbReference type="Gene3D" id="3.90.550.10">
    <property type="entry name" value="Spore Coat Polysaccharide Biosynthesis Protein SpsA, Chain A"/>
    <property type="match status" value="2"/>
</dbReference>
<reference evidence="2 3" key="1">
    <citation type="journal article" date="2015" name="Biotechnol. Bioeng.">
        <title>Genome sequence and phenotypic characterization of Caulobacter segnis.</title>
        <authorList>
            <person name="Patel S."/>
            <person name="Fletcher B."/>
            <person name="Scott D.C."/>
            <person name="Ely B."/>
        </authorList>
    </citation>
    <scope>NUCLEOTIDE SEQUENCE [LARGE SCALE GENOMIC DNA]</scope>
    <source>
        <strain evidence="2 3">ERI-2</strain>
    </source>
</reference>
<comment type="caution">
    <text evidence="2">The sequence shown here is derived from an EMBL/GenBank/DDBJ whole genome shotgun (WGS) entry which is preliminary data.</text>
</comment>
<dbReference type="AlphaFoldDB" id="A0A162KSI4"/>
<dbReference type="PANTHER" id="PTHR43630">
    <property type="entry name" value="POLY-BETA-1,6-N-ACETYL-D-GLUCOSAMINE SYNTHASE"/>
    <property type="match status" value="1"/>
</dbReference>
<protein>
    <submittedName>
        <fullName evidence="2">Glycosyl transferase family 2</fullName>
    </submittedName>
</protein>
<dbReference type="Pfam" id="PF00535">
    <property type="entry name" value="Glycos_transf_2"/>
    <property type="match status" value="1"/>
</dbReference>
<dbReference type="Proteomes" id="UP000077407">
    <property type="component" value="Unassembled WGS sequence"/>
</dbReference>
<dbReference type="SUPFAM" id="SSF53448">
    <property type="entry name" value="Nucleotide-diphospho-sugar transferases"/>
    <property type="match status" value="2"/>
</dbReference>
<evidence type="ECO:0000259" key="1">
    <source>
        <dbReference type="Pfam" id="PF00535"/>
    </source>
</evidence>
<dbReference type="GO" id="GO:0016740">
    <property type="term" value="F:transferase activity"/>
    <property type="evidence" value="ECO:0007669"/>
    <property type="project" value="UniProtKB-KW"/>
</dbReference>
<gene>
    <name evidence="2" type="ORF">WY13_03694</name>
</gene>
<dbReference type="PANTHER" id="PTHR43630:SF2">
    <property type="entry name" value="GLYCOSYLTRANSFERASE"/>
    <property type="match status" value="1"/>
</dbReference>
<evidence type="ECO:0000313" key="2">
    <source>
        <dbReference type="EMBL" id="OAA83366.1"/>
    </source>
</evidence>
<dbReference type="InterPro" id="IPR001173">
    <property type="entry name" value="Glyco_trans_2-like"/>
</dbReference>
<keyword evidence="2" id="KW-0808">Transferase</keyword>
<name>A0A162KSI4_9CLOT</name>
<dbReference type="OrthoDB" id="183314at2"/>